<dbReference type="SUPFAM" id="SSF51735">
    <property type="entry name" value="NAD(P)-binding Rossmann-fold domains"/>
    <property type="match status" value="1"/>
</dbReference>
<dbReference type="Proteomes" id="UP001379533">
    <property type="component" value="Chromosome"/>
</dbReference>
<protein>
    <submittedName>
        <fullName evidence="4">3-hydroxyacyl-CoA dehydrogenase NAD-binding domain-containing protein</fullName>
    </submittedName>
</protein>
<reference evidence="4 5" key="1">
    <citation type="submission" date="2021-12" db="EMBL/GenBank/DDBJ databases">
        <title>Discovery of the Pendulisporaceae a myxobacterial family with distinct sporulation behavior and unique specialized metabolism.</title>
        <authorList>
            <person name="Garcia R."/>
            <person name="Popoff A."/>
            <person name="Bader C.D."/>
            <person name="Loehr J."/>
            <person name="Walesch S."/>
            <person name="Walt C."/>
            <person name="Boldt J."/>
            <person name="Bunk B."/>
            <person name="Haeckl F.J.F.P.J."/>
            <person name="Gunesch A.P."/>
            <person name="Birkelbach J."/>
            <person name="Nuebel U."/>
            <person name="Pietschmann T."/>
            <person name="Bach T."/>
            <person name="Mueller R."/>
        </authorList>
    </citation>
    <scope>NUCLEOTIDE SEQUENCE [LARGE SCALE GENOMIC DNA]</scope>
    <source>
        <strain evidence="4 5">MSr12523</strain>
    </source>
</reference>
<keyword evidence="5" id="KW-1185">Reference proteome</keyword>
<dbReference type="EMBL" id="CP089982">
    <property type="protein sequence ID" value="WXA96207.1"/>
    <property type="molecule type" value="Genomic_DNA"/>
</dbReference>
<proteinExistence type="predicted"/>
<dbReference type="PIRSF" id="PIRSF000105">
    <property type="entry name" value="HCDH"/>
    <property type="match status" value="1"/>
</dbReference>
<dbReference type="Pfam" id="PF02737">
    <property type="entry name" value="3HCDH_N"/>
    <property type="match status" value="1"/>
</dbReference>
<evidence type="ECO:0000313" key="4">
    <source>
        <dbReference type="EMBL" id="WXA96207.1"/>
    </source>
</evidence>
<evidence type="ECO:0000256" key="1">
    <source>
        <dbReference type="ARBA" id="ARBA00023002"/>
    </source>
</evidence>
<dbReference type="SUPFAM" id="SSF48179">
    <property type="entry name" value="6-phosphogluconate dehydrogenase C-terminal domain-like"/>
    <property type="match status" value="1"/>
</dbReference>
<dbReference type="Gene3D" id="1.10.1040.10">
    <property type="entry name" value="N-(1-d-carboxylethyl)-l-norvaline Dehydrogenase, domain 2"/>
    <property type="match status" value="1"/>
</dbReference>
<dbReference type="InterPro" id="IPR008927">
    <property type="entry name" value="6-PGluconate_DH-like_C_sf"/>
</dbReference>
<sequence>MSSGSTILVVGAGTMGADLALDLASHGHSVILKDIDERALARAKTRFTELWRLVNLMDRKRYAGIQLDDVLARIVMTTRYEHANEVSFVIENIVENIEAKQRVYRELGPLLSPETVYAVNSSCISITKVGSWMSRPDRVIGMHLLNPVPLKHLVEVIVGHHTSKETIGEAEALLRSLGKEAVVVNDSPGFVTNRILMLTINEAAFVVQDRVASPDKVDRIFTDGFGHRMGPLATGDLIGLDTILHSLEVLYQSYCDPKFRPCPLLVKMVDAGQLGRKSGKGFFDYAETP</sequence>
<evidence type="ECO:0000259" key="2">
    <source>
        <dbReference type="Pfam" id="PF00725"/>
    </source>
</evidence>
<keyword evidence="1" id="KW-0560">Oxidoreductase</keyword>
<evidence type="ECO:0000259" key="3">
    <source>
        <dbReference type="Pfam" id="PF02737"/>
    </source>
</evidence>
<dbReference type="RefSeq" id="WP_394846822.1">
    <property type="nucleotide sequence ID" value="NZ_CP089982.1"/>
</dbReference>
<dbReference type="Pfam" id="PF00725">
    <property type="entry name" value="3HCDH"/>
    <property type="match status" value="1"/>
</dbReference>
<dbReference type="InterPro" id="IPR013328">
    <property type="entry name" value="6PGD_dom2"/>
</dbReference>
<organism evidence="4 5">
    <name type="scientific">Pendulispora brunnea</name>
    <dbReference type="NCBI Taxonomy" id="2905690"/>
    <lineage>
        <taxon>Bacteria</taxon>
        <taxon>Pseudomonadati</taxon>
        <taxon>Myxococcota</taxon>
        <taxon>Myxococcia</taxon>
        <taxon>Myxococcales</taxon>
        <taxon>Sorangiineae</taxon>
        <taxon>Pendulisporaceae</taxon>
        <taxon>Pendulispora</taxon>
    </lineage>
</organism>
<accession>A0ABZ2KC29</accession>
<dbReference type="PANTHER" id="PTHR48075:SF5">
    <property type="entry name" value="3-HYDROXYBUTYRYL-COA DEHYDROGENASE"/>
    <property type="match status" value="1"/>
</dbReference>
<dbReference type="PANTHER" id="PTHR48075">
    <property type="entry name" value="3-HYDROXYACYL-COA DEHYDROGENASE FAMILY PROTEIN"/>
    <property type="match status" value="1"/>
</dbReference>
<feature type="domain" description="3-hydroxyacyl-CoA dehydrogenase C-terminal" evidence="2">
    <location>
        <begin position="189"/>
        <end position="285"/>
    </location>
</feature>
<evidence type="ECO:0000313" key="5">
    <source>
        <dbReference type="Proteomes" id="UP001379533"/>
    </source>
</evidence>
<dbReference type="InterPro" id="IPR006176">
    <property type="entry name" value="3-OHacyl-CoA_DH_NAD-bd"/>
</dbReference>
<dbReference type="InterPro" id="IPR006108">
    <property type="entry name" value="3HC_DH_C"/>
</dbReference>
<gene>
    <name evidence="4" type="ORF">LZC95_05075</name>
</gene>
<dbReference type="Gene3D" id="3.40.50.720">
    <property type="entry name" value="NAD(P)-binding Rossmann-like Domain"/>
    <property type="match status" value="1"/>
</dbReference>
<feature type="domain" description="3-hydroxyacyl-CoA dehydrogenase NAD binding" evidence="3">
    <location>
        <begin position="7"/>
        <end position="186"/>
    </location>
</feature>
<dbReference type="InterPro" id="IPR022694">
    <property type="entry name" value="3-OHacyl-CoA_DH"/>
</dbReference>
<name>A0ABZ2KC29_9BACT</name>
<dbReference type="InterPro" id="IPR036291">
    <property type="entry name" value="NAD(P)-bd_dom_sf"/>
</dbReference>